<dbReference type="InterPro" id="IPR051783">
    <property type="entry name" value="NAD(P)-dependent_oxidoreduct"/>
</dbReference>
<gene>
    <name evidence="2" type="ORF">C7S20_06795</name>
</gene>
<dbReference type="CDD" id="cd05266">
    <property type="entry name" value="SDR_a4"/>
    <property type="match status" value="1"/>
</dbReference>
<dbReference type="EMBL" id="CP028136">
    <property type="protein sequence ID" value="AVR45001.1"/>
    <property type="molecule type" value="Genomic_DNA"/>
</dbReference>
<sequence length="268" mass="30172">MKISILGCGWLGKELAKKLIAEMHEVRGSVTSMEKMAELRKDGILPYQLKLYEKGVQGDLRSFLSGCEVLVISVPPGLRSHPEINYVRKIRNLLPYIENNAPKKIIYTSSTSVYPDTENFPVYTEESETDNSSDKAIQLHNAELLFLNNQKLNTTVLRFGGLIGGGRHPVKFLSGRKGIQNPEAPVNLVHRDDCIAAIQSVLKNKGKTSVYNLVYPEHPSKEEYYTSIARKKNLQLPEFDHSATSKGKIISSEKIQKELKFKFNTSIH</sequence>
<dbReference type="SUPFAM" id="SSF51735">
    <property type="entry name" value="NAD(P)-binding Rossmann-fold domains"/>
    <property type="match status" value="1"/>
</dbReference>
<feature type="domain" description="NAD(P)-binding" evidence="1">
    <location>
        <begin position="9"/>
        <end position="180"/>
    </location>
</feature>
<dbReference type="GO" id="GO:0005737">
    <property type="term" value="C:cytoplasm"/>
    <property type="evidence" value="ECO:0007669"/>
    <property type="project" value="TreeGrafter"/>
</dbReference>
<dbReference type="PANTHER" id="PTHR48079:SF6">
    <property type="entry name" value="NAD(P)-BINDING DOMAIN-CONTAINING PROTEIN-RELATED"/>
    <property type="match status" value="1"/>
</dbReference>
<evidence type="ECO:0000313" key="2">
    <source>
        <dbReference type="EMBL" id="AVR45001.1"/>
    </source>
</evidence>
<dbReference type="Pfam" id="PF13460">
    <property type="entry name" value="NAD_binding_10"/>
    <property type="match status" value="1"/>
</dbReference>
<name>A0A2R3Z420_9FLAO</name>
<organism evidence="2 3">
    <name type="scientific">Christiangramia fulva</name>
    <dbReference type="NCBI Taxonomy" id="2126553"/>
    <lineage>
        <taxon>Bacteria</taxon>
        <taxon>Pseudomonadati</taxon>
        <taxon>Bacteroidota</taxon>
        <taxon>Flavobacteriia</taxon>
        <taxon>Flavobacteriales</taxon>
        <taxon>Flavobacteriaceae</taxon>
        <taxon>Christiangramia</taxon>
    </lineage>
</organism>
<dbReference type="Gene3D" id="3.40.50.720">
    <property type="entry name" value="NAD(P)-binding Rossmann-like Domain"/>
    <property type="match status" value="1"/>
</dbReference>
<dbReference type="Proteomes" id="UP000241507">
    <property type="component" value="Chromosome"/>
</dbReference>
<dbReference type="KEGG" id="grs:C7S20_06795"/>
<protein>
    <submittedName>
        <fullName evidence="2">NAD(P)-dependent oxidoreductase</fullName>
    </submittedName>
</protein>
<accession>A0A2R3Z420</accession>
<proteinExistence type="predicted"/>
<keyword evidence="3" id="KW-1185">Reference proteome</keyword>
<dbReference type="OrthoDB" id="751203at2"/>
<evidence type="ECO:0000313" key="3">
    <source>
        <dbReference type="Proteomes" id="UP000241507"/>
    </source>
</evidence>
<dbReference type="AlphaFoldDB" id="A0A2R3Z420"/>
<dbReference type="InterPro" id="IPR016040">
    <property type="entry name" value="NAD(P)-bd_dom"/>
</dbReference>
<dbReference type="GO" id="GO:0004029">
    <property type="term" value="F:aldehyde dehydrogenase (NAD+) activity"/>
    <property type="evidence" value="ECO:0007669"/>
    <property type="project" value="TreeGrafter"/>
</dbReference>
<dbReference type="InterPro" id="IPR036291">
    <property type="entry name" value="NAD(P)-bd_dom_sf"/>
</dbReference>
<reference evidence="3" key="1">
    <citation type="submission" date="2018-03" db="EMBL/GenBank/DDBJ databases">
        <title>Gramella fulva sp. nov., isolated from a dry surface of tidal flat.</title>
        <authorList>
            <person name="Hwang S.H."/>
            <person name="Hwang W.M."/>
            <person name="Kang K."/>
            <person name="Ahn T.-Y."/>
        </authorList>
    </citation>
    <scope>NUCLEOTIDE SEQUENCE [LARGE SCALE GENOMIC DNA]</scope>
    <source>
        <strain evidence="3">SH35</strain>
    </source>
</reference>
<dbReference type="RefSeq" id="WP_107011779.1">
    <property type="nucleotide sequence ID" value="NZ_CP028136.1"/>
</dbReference>
<evidence type="ECO:0000259" key="1">
    <source>
        <dbReference type="Pfam" id="PF13460"/>
    </source>
</evidence>
<dbReference type="PANTHER" id="PTHR48079">
    <property type="entry name" value="PROTEIN YEEZ"/>
    <property type="match status" value="1"/>
</dbReference>